<dbReference type="EMBL" id="MTYJ01000008">
    <property type="protein sequence ID" value="OQV24078.1"/>
    <property type="molecule type" value="Genomic_DNA"/>
</dbReference>
<evidence type="ECO:0000313" key="17">
    <source>
        <dbReference type="Proteomes" id="UP000192578"/>
    </source>
</evidence>
<comment type="subunit">
    <text evidence="4">Complex I is composed of 45 different subunits.</text>
</comment>
<evidence type="ECO:0000256" key="13">
    <source>
        <dbReference type="ARBA" id="ARBA00030360"/>
    </source>
</evidence>
<dbReference type="GO" id="GO:0006120">
    <property type="term" value="P:mitochondrial electron transport, NADH to ubiquinone"/>
    <property type="evidence" value="ECO:0007669"/>
    <property type="project" value="TreeGrafter"/>
</dbReference>
<dbReference type="Pfam" id="PF07347">
    <property type="entry name" value="CI-B14_5a"/>
    <property type="match status" value="1"/>
</dbReference>
<dbReference type="PANTHER" id="PTHR12485:SF1">
    <property type="entry name" value="NADH DEHYDROGENASE [UBIQUINONE] 1 ALPHA SUBCOMPLEX SUBUNIT 7"/>
    <property type="match status" value="1"/>
</dbReference>
<evidence type="ECO:0000256" key="14">
    <source>
        <dbReference type="ARBA" id="ARBA00033401"/>
    </source>
</evidence>
<keyword evidence="11" id="KW-0496">Mitochondrion</keyword>
<comment type="function">
    <text evidence="1">Accessory subunit of the mitochondrial membrane respiratory chain NADH dehydrogenase (Complex I), that is believed not to be involved in catalysis. Complex I functions in the transfer of electrons from NADH to the respiratory chain. The immediate electron acceptor for the enzyme is believed to be ubiquinone.</text>
</comment>
<evidence type="ECO:0000256" key="10">
    <source>
        <dbReference type="ARBA" id="ARBA00022990"/>
    </source>
</evidence>
<dbReference type="GO" id="GO:0005743">
    <property type="term" value="C:mitochondrial inner membrane"/>
    <property type="evidence" value="ECO:0007669"/>
    <property type="project" value="UniProtKB-SubCell"/>
</dbReference>
<keyword evidence="10" id="KW-0007">Acetylation</keyword>
<comment type="subcellular location">
    <subcellularLocation>
        <location evidence="2">Mitochondrion inner membrane</location>
        <topology evidence="2">Peripheral membrane protein</topology>
        <orientation evidence="2">Matrix side</orientation>
    </subcellularLocation>
</comment>
<accession>A0A1W0X9J7</accession>
<evidence type="ECO:0000256" key="7">
    <source>
        <dbReference type="ARBA" id="ARBA00022660"/>
    </source>
</evidence>
<keyword evidence="17" id="KW-1185">Reference proteome</keyword>
<evidence type="ECO:0000256" key="11">
    <source>
        <dbReference type="ARBA" id="ARBA00023128"/>
    </source>
</evidence>
<evidence type="ECO:0000256" key="8">
    <source>
        <dbReference type="ARBA" id="ARBA00022792"/>
    </source>
</evidence>
<evidence type="ECO:0000256" key="4">
    <source>
        <dbReference type="ARBA" id="ARBA00011533"/>
    </source>
</evidence>
<dbReference type="InterPro" id="IPR009947">
    <property type="entry name" value="NDUA7"/>
</dbReference>
<evidence type="ECO:0000256" key="9">
    <source>
        <dbReference type="ARBA" id="ARBA00022982"/>
    </source>
</evidence>
<protein>
    <recommendedName>
        <fullName evidence="5">NADH dehydrogenase [ubiquinone] 1 alpha subcomplex subunit 7</fullName>
    </recommendedName>
    <alternativeName>
        <fullName evidence="14">Complex I-B14.5a</fullName>
    </alternativeName>
    <alternativeName>
        <fullName evidence="13">NADH-ubiquinone oxidoreductase subunit B14.5a</fullName>
    </alternativeName>
</protein>
<keyword evidence="9" id="KW-0249">Electron transport</keyword>
<proteinExistence type="inferred from homology"/>
<name>A0A1W0X9J7_HYPEX</name>
<evidence type="ECO:0000256" key="3">
    <source>
        <dbReference type="ARBA" id="ARBA00005482"/>
    </source>
</evidence>
<dbReference type="OrthoDB" id="10063829at2759"/>
<dbReference type="PANTHER" id="PTHR12485">
    <property type="entry name" value="NADH-UBIQUINONE OXIDOREDUCTASE SUBUNIT B"/>
    <property type="match status" value="1"/>
</dbReference>
<evidence type="ECO:0000256" key="15">
    <source>
        <dbReference type="SAM" id="MobiDB-lite"/>
    </source>
</evidence>
<keyword evidence="12" id="KW-0472">Membrane</keyword>
<evidence type="ECO:0000256" key="5">
    <source>
        <dbReference type="ARBA" id="ARBA00016383"/>
    </source>
</evidence>
<comment type="similarity">
    <text evidence="3">Belongs to the complex I NDUFA7 subunit family.</text>
</comment>
<sequence>MSLARKALLAATPKRNISWPLQKLRAWLVGRPALNNNNRFAQEQSPRDQPLPNLPLGPNHKLAANYYCSHDGRREMQPPTLLHDHQDHGTLLLPKNASVTSAKGETAFPIPRSSRNQEVV</sequence>
<keyword evidence="7" id="KW-0679">Respiratory chain</keyword>
<feature type="region of interest" description="Disordered" evidence="15">
    <location>
        <begin position="100"/>
        <end position="120"/>
    </location>
</feature>
<evidence type="ECO:0000256" key="2">
    <source>
        <dbReference type="ARBA" id="ARBA00004443"/>
    </source>
</evidence>
<evidence type="ECO:0000313" key="16">
    <source>
        <dbReference type="EMBL" id="OQV24078.1"/>
    </source>
</evidence>
<keyword evidence="6" id="KW-0813">Transport</keyword>
<evidence type="ECO:0000256" key="1">
    <source>
        <dbReference type="ARBA" id="ARBA00003195"/>
    </source>
</evidence>
<keyword evidence="8" id="KW-0999">Mitochondrion inner membrane</keyword>
<gene>
    <name evidence="16" type="ORF">BV898_02033</name>
</gene>
<comment type="caution">
    <text evidence="16">The sequence shown here is derived from an EMBL/GenBank/DDBJ whole genome shotgun (WGS) entry which is preliminary data.</text>
</comment>
<evidence type="ECO:0000256" key="6">
    <source>
        <dbReference type="ARBA" id="ARBA00022448"/>
    </source>
</evidence>
<organism evidence="16 17">
    <name type="scientific">Hypsibius exemplaris</name>
    <name type="common">Freshwater tardigrade</name>
    <dbReference type="NCBI Taxonomy" id="2072580"/>
    <lineage>
        <taxon>Eukaryota</taxon>
        <taxon>Metazoa</taxon>
        <taxon>Ecdysozoa</taxon>
        <taxon>Tardigrada</taxon>
        <taxon>Eutardigrada</taxon>
        <taxon>Parachela</taxon>
        <taxon>Hypsibioidea</taxon>
        <taxon>Hypsibiidae</taxon>
        <taxon>Hypsibius</taxon>
    </lineage>
</organism>
<dbReference type="AlphaFoldDB" id="A0A1W0X9J7"/>
<evidence type="ECO:0000256" key="12">
    <source>
        <dbReference type="ARBA" id="ARBA00023136"/>
    </source>
</evidence>
<reference evidence="17" key="1">
    <citation type="submission" date="2017-01" db="EMBL/GenBank/DDBJ databases">
        <title>Comparative genomics of anhydrobiosis in the tardigrade Hypsibius dujardini.</title>
        <authorList>
            <person name="Yoshida Y."/>
            <person name="Koutsovoulos G."/>
            <person name="Laetsch D."/>
            <person name="Stevens L."/>
            <person name="Kumar S."/>
            <person name="Horikawa D."/>
            <person name="Ishino K."/>
            <person name="Komine S."/>
            <person name="Tomita M."/>
            <person name="Blaxter M."/>
            <person name="Arakawa K."/>
        </authorList>
    </citation>
    <scope>NUCLEOTIDE SEQUENCE [LARGE SCALE GENOMIC DNA]</scope>
    <source>
        <strain evidence="17">Z151</strain>
    </source>
</reference>
<dbReference type="Proteomes" id="UP000192578">
    <property type="component" value="Unassembled WGS sequence"/>
</dbReference>